<dbReference type="Proteomes" id="UP000569329">
    <property type="component" value="Unassembled WGS sequence"/>
</dbReference>
<evidence type="ECO:0000256" key="10">
    <source>
        <dbReference type="ARBA" id="ARBA00039918"/>
    </source>
</evidence>
<accession>A0A839DT59</accession>
<sequence>MSSARNTPAGQESSQDEVTVIRPWGLKRTIGGTSVGNMMEWYDFGIFAFLVPPISQVFFGGTTSAGSLVATFTMFAAAFVVRPLGGLFFGPLGDRIGRRRVLAITMITMAIGTLSIGLIPGAAAIGAWAPVLLLLARLVQGFSTGGEYAGAMTYLGEHAPDTRRGFLASWLEFGTLCGYVLGAAVATGITAVVPQEALLSWGWRIPFLIAGPLGLVGLYVRTRLEESPAYEEHVQDRDQQQDSVGEQLHDTVVKPWRPLLICVGLVLAFNVTNYTLTQYMPTYLSEEVGVAHTPALLIVLAVMVILMGLVTVGGWLSDRVGRNPILYVGCALLLVLSVPAFFALSQGGYVLVFLGTLLLGLTLLCFNSTLPAALPALFPVGVRYGSLAIAFNVSVAVFGGTTPLIAAALVATTGSELMPAFLLVGAGVIGAVAVYFTRESAGRPMPGSAPSAANDTEAREIAAENQREAPE</sequence>
<dbReference type="PANTHER" id="PTHR43528:SF1">
    <property type="entry name" value="ALPHA-KETOGLUTARATE PERMEASE"/>
    <property type="match status" value="1"/>
</dbReference>
<comment type="caution">
    <text evidence="14">The sequence shown here is derived from an EMBL/GenBank/DDBJ whole genome shotgun (WGS) entry which is preliminary data.</text>
</comment>
<dbReference type="SUPFAM" id="SSF103473">
    <property type="entry name" value="MFS general substrate transporter"/>
    <property type="match status" value="1"/>
</dbReference>
<dbReference type="InterPro" id="IPR020846">
    <property type="entry name" value="MFS_dom"/>
</dbReference>
<evidence type="ECO:0000256" key="4">
    <source>
        <dbReference type="ARBA" id="ARBA00022475"/>
    </source>
</evidence>
<evidence type="ECO:0000313" key="15">
    <source>
        <dbReference type="Proteomes" id="UP000569329"/>
    </source>
</evidence>
<dbReference type="GO" id="GO:0005886">
    <property type="term" value="C:plasma membrane"/>
    <property type="evidence" value="ECO:0007669"/>
    <property type="project" value="UniProtKB-SubCell"/>
</dbReference>
<evidence type="ECO:0000256" key="6">
    <source>
        <dbReference type="ARBA" id="ARBA00022847"/>
    </source>
</evidence>
<keyword evidence="15" id="KW-1185">Reference proteome</keyword>
<dbReference type="EMBL" id="JACGWZ010000001">
    <property type="protein sequence ID" value="MBA8824130.1"/>
    <property type="molecule type" value="Genomic_DNA"/>
</dbReference>
<feature type="transmembrane region" description="Helical" evidence="12">
    <location>
        <begin position="65"/>
        <end position="89"/>
    </location>
</feature>
<feature type="transmembrane region" description="Helical" evidence="12">
    <location>
        <begin position="41"/>
        <end position="59"/>
    </location>
</feature>
<evidence type="ECO:0000256" key="9">
    <source>
        <dbReference type="ARBA" id="ARBA00037295"/>
    </source>
</evidence>
<organism evidence="14 15">
    <name type="scientific">Halosaccharopolyspora lacisalsi</name>
    <dbReference type="NCBI Taxonomy" id="1000566"/>
    <lineage>
        <taxon>Bacteria</taxon>
        <taxon>Bacillati</taxon>
        <taxon>Actinomycetota</taxon>
        <taxon>Actinomycetes</taxon>
        <taxon>Pseudonocardiales</taxon>
        <taxon>Pseudonocardiaceae</taxon>
        <taxon>Halosaccharopolyspora</taxon>
    </lineage>
</organism>
<evidence type="ECO:0000313" key="14">
    <source>
        <dbReference type="EMBL" id="MBA8824130.1"/>
    </source>
</evidence>
<keyword evidence="5 12" id="KW-0812">Transmembrane</keyword>
<dbReference type="InterPro" id="IPR051084">
    <property type="entry name" value="H+-coupled_symporters"/>
</dbReference>
<comment type="similarity">
    <text evidence="2">Belongs to the major facilitator superfamily. Metabolite:H+ Symporter (MHS) family (TC 2.A.1.6) family.</text>
</comment>
<comment type="function">
    <text evidence="9">May be a proton symporter involved in the uptake of osmolytes such as proline and glycine betaine.</text>
</comment>
<feature type="transmembrane region" description="Helical" evidence="12">
    <location>
        <begin position="258"/>
        <end position="276"/>
    </location>
</feature>
<feature type="transmembrane region" description="Helical" evidence="12">
    <location>
        <begin position="134"/>
        <end position="155"/>
    </location>
</feature>
<evidence type="ECO:0000256" key="2">
    <source>
        <dbReference type="ARBA" id="ARBA00008240"/>
    </source>
</evidence>
<feature type="region of interest" description="Disordered" evidence="11">
    <location>
        <begin position="441"/>
        <end position="471"/>
    </location>
</feature>
<protein>
    <recommendedName>
        <fullName evidence="10">Putative proline/betaine transporter</fullName>
    </recommendedName>
</protein>
<comment type="subcellular location">
    <subcellularLocation>
        <location evidence="1">Cell membrane</location>
        <topology evidence="1">Multi-pass membrane protein</topology>
    </subcellularLocation>
</comment>
<evidence type="ECO:0000256" key="1">
    <source>
        <dbReference type="ARBA" id="ARBA00004651"/>
    </source>
</evidence>
<feature type="transmembrane region" description="Helical" evidence="12">
    <location>
        <begin position="167"/>
        <end position="189"/>
    </location>
</feature>
<dbReference type="PROSITE" id="PS00217">
    <property type="entry name" value="SUGAR_TRANSPORT_2"/>
    <property type="match status" value="1"/>
</dbReference>
<gene>
    <name evidence="14" type="ORF">FHX42_001459</name>
</gene>
<feature type="transmembrane region" description="Helical" evidence="12">
    <location>
        <begin position="350"/>
        <end position="377"/>
    </location>
</feature>
<keyword evidence="6" id="KW-0769">Symport</keyword>
<dbReference type="InterPro" id="IPR036259">
    <property type="entry name" value="MFS_trans_sf"/>
</dbReference>
<keyword evidence="7 12" id="KW-1133">Transmembrane helix</keyword>
<evidence type="ECO:0000259" key="13">
    <source>
        <dbReference type="PROSITE" id="PS50850"/>
    </source>
</evidence>
<feature type="transmembrane region" description="Helical" evidence="12">
    <location>
        <begin position="201"/>
        <end position="220"/>
    </location>
</feature>
<feature type="transmembrane region" description="Helical" evidence="12">
    <location>
        <begin position="325"/>
        <end position="344"/>
    </location>
</feature>
<dbReference type="RefSeq" id="WP_182543280.1">
    <property type="nucleotide sequence ID" value="NZ_JACGWZ010000001.1"/>
</dbReference>
<dbReference type="InterPro" id="IPR011701">
    <property type="entry name" value="MFS"/>
</dbReference>
<feature type="transmembrane region" description="Helical" evidence="12">
    <location>
        <begin position="101"/>
        <end position="128"/>
    </location>
</feature>
<evidence type="ECO:0000256" key="11">
    <source>
        <dbReference type="SAM" id="MobiDB-lite"/>
    </source>
</evidence>
<reference evidence="14 15" key="1">
    <citation type="submission" date="2020-07" db="EMBL/GenBank/DDBJ databases">
        <title>Sequencing the genomes of 1000 actinobacteria strains.</title>
        <authorList>
            <person name="Klenk H.-P."/>
        </authorList>
    </citation>
    <scope>NUCLEOTIDE SEQUENCE [LARGE SCALE GENOMIC DNA]</scope>
    <source>
        <strain evidence="14 15">DSM 45975</strain>
    </source>
</reference>
<evidence type="ECO:0000256" key="5">
    <source>
        <dbReference type="ARBA" id="ARBA00022692"/>
    </source>
</evidence>
<dbReference type="FunFam" id="1.20.1250.20:FF:000001">
    <property type="entry name" value="Dicarboxylate MFS transporter"/>
    <property type="match status" value="1"/>
</dbReference>
<evidence type="ECO:0000256" key="12">
    <source>
        <dbReference type="SAM" id="Phobius"/>
    </source>
</evidence>
<feature type="compositionally biased region" description="Basic and acidic residues" evidence="11">
    <location>
        <begin position="456"/>
        <end position="471"/>
    </location>
</feature>
<dbReference type="Pfam" id="PF07690">
    <property type="entry name" value="MFS_1"/>
    <property type="match status" value="1"/>
</dbReference>
<feature type="domain" description="Major facilitator superfamily (MFS) profile" evidence="13">
    <location>
        <begin position="29"/>
        <end position="442"/>
    </location>
</feature>
<dbReference type="PROSITE" id="PS50850">
    <property type="entry name" value="MFS"/>
    <property type="match status" value="1"/>
</dbReference>
<keyword evidence="3" id="KW-0813">Transport</keyword>
<dbReference type="GO" id="GO:0015293">
    <property type="term" value="F:symporter activity"/>
    <property type="evidence" value="ECO:0007669"/>
    <property type="project" value="UniProtKB-KW"/>
</dbReference>
<feature type="transmembrane region" description="Helical" evidence="12">
    <location>
        <begin position="296"/>
        <end position="316"/>
    </location>
</feature>
<dbReference type="PANTHER" id="PTHR43528">
    <property type="entry name" value="ALPHA-KETOGLUTARATE PERMEASE"/>
    <property type="match status" value="1"/>
</dbReference>
<evidence type="ECO:0000256" key="8">
    <source>
        <dbReference type="ARBA" id="ARBA00023136"/>
    </source>
</evidence>
<dbReference type="Gene3D" id="1.20.1250.20">
    <property type="entry name" value="MFS general substrate transporter like domains"/>
    <property type="match status" value="2"/>
</dbReference>
<feature type="transmembrane region" description="Helical" evidence="12">
    <location>
        <begin position="389"/>
        <end position="411"/>
    </location>
</feature>
<feature type="transmembrane region" description="Helical" evidence="12">
    <location>
        <begin position="417"/>
        <end position="436"/>
    </location>
</feature>
<keyword evidence="4" id="KW-1003">Cell membrane</keyword>
<dbReference type="InterPro" id="IPR005829">
    <property type="entry name" value="Sugar_transporter_CS"/>
</dbReference>
<evidence type="ECO:0000256" key="3">
    <source>
        <dbReference type="ARBA" id="ARBA00022448"/>
    </source>
</evidence>
<proteinExistence type="inferred from homology"/>
<dbReference type="AlphaFoldDB" id="A0A839DT59"/>
<name>A0A839DT59_9PSEU</name>
<evidence type="ECO:0000256" key="7">
    <source>
        <dbReference type="ARBA" id="ARBA00022989"/>
    </source>
</evidence>
<keyword evidence="8 12" id="KW-0472">Membrane</keyword>